<dbReference type="RefSeq" id="WP_254159870.1">
    <property type="nucleotide sequence ID" value="NZ_CP100355.1"/>
</dbReference>
<evidence type="ECO:0000313" key="2">
    <source>
        <dbReference type="EMBL" id="UTF55116.1"/>
    </source>
</evidence>
<evidence type="ECO:0000313" key="3">
    <source>
        <dbReference type="Proteomes" id="UP001056855"/>
    </source>
</evidence>
<keyword evidence="1" id="KW-0472">Membrane</keyword>
<name>A0A9E7NCZ0_9EURY</name>
<dbReference type="AlphaFoldDB" id="A0A9E7NCZ0"/>
<protein>
    <submittedName>
        <fullName evidence="2">Uncharacterized protein</fullName>
    </submittedName>
</protein>
<keyword evidence="3" id="KW-1185">Reference proteome</keyword>
<dbReference type="KEGG" id="sawl:NGM29_07660"/>
<evidence type="ECO:0000256" key="1">
    <source>
        <dbReference type="SAM" id="Phobius"/>
    </source>
</evidence>
<keyword evidence="1" id="KW-0812">Transmembrane</keyword>
<dbReference type="Proteomes" id="UP001056855">
    <property type="component" value="Chromosome"/>
</dbReference>
<dbReference type="GeneID" id="73289912"/>
<reference evidence="2" key="1">
    <citation type="submission" date="2022-06" db="EMBL/GenBank/DDBJ databases">
        <title>Diverse halophilic archaea isolated from saline environments.</title>
        <authorList>
            <person name="Cui H.-L."/>
        </authorList>
    </citation>
    <scope>NUCLEOTIDE SEQUENCE</scope>
    <source>
        <strain evidence="2">WLHS1</strain>
    </source>
</reference>
<accession>A0A9E7NCZ0</accession>
<feature type="transmembrane region" description="Helical" evidence="1">
    <location>
        <begin position="33"/>
        <end position="54"/>
    </location>
</feature>
<proteinExistence type="predicted"/>
<organism evidence="2 3">
    <name type="scientific">Natronosalvus rutilus</name>
    <dbReference type="NCBI Taxonomy" id="2953753"/>
    <lineage>
        <taxon>Archaea</taxon>
        <taxon>Methanobacteriati</taxon>
        <taxon>Methanobacteriota</taxon>
        <taxon>Stenosarchaea group</taxon>
        <taxon>Halobacteria</taxon>
        <taxon>Halobacteriales</taxon>
        <taxon>Natrialbaceae</taxon>
        <taxon>Natronosalvus</taxon>
    </lineage>
</organism>
<keyword evidence="1" id="KW-1133">Transmembrane helix</keyword>
<dbReference type="EMBL" id="CP100355">
    <property type="protein sequence ID" value="UTF55116.1"/>
    <property type="molecule type" value="Genomic_DNA"/>
</dbReference>
<gene>
    <name evidence="2" type="ORF">NGM29_07660</name>
</gene>
<sequence>MVVLGRNQIAYSTLNTLGKREFSYSGLVLLNVLFLYLFGWLTVVPVLFTLGFLLHARTL</sequence>